<sequence>MEFQAVFNEFWEAVLKSVKNRTFAKLTLAKTIGDTELKNIYVRPVLLENNEMKMSVIARYKTEEVESFHSLEETFFVLAPYMNNPFLTALLFTTEHDLTFKLNKKRVGSIVEQAPTFKNASDVILEMKEKGL</sequence>
<name>A0A934PMS5_9FLAO</name>
<gene>
    <name evidence="1" type="ORF">I5M07_07560</name>
</gene>
<dbReference type="AlphaFoldDB" id="A0A934PMS5"/>
<proteinExistence type="predicted"/>
<dbReference type="EMBL" id="JAEHFV010000002">
    <property type="protein sequence ID" value="MBK0369694.1"/>
    <property type="molecule type" value="Genomic_DNA"/>
</dbReference>
<keyword evidence="2" id="KW-1185">Reference proteome</keyword>
<evidence type="ECO:0000313" key="2">
    <source>
        <dbReference type="Proteomes" id="UP000609172"/>
    </source>
</evidence>
<protein>
    <submittedName>
        <fullName evidence="1">Uncharacterized protein</fullName>
    </submittedName>
</protein>
<comment type="caution">
    <text evidence="1">The sequence shown here is derived from an EMBL/GenBank/DDBJ whole genome shotgun (WGS) entry which is preliminary data.</text>
</comment>
<reference evidence="1" key="1">
    <citation type="submission" date="2020-12" db="EMBL/GenBank/DDBJ databases">
        <title>Bacterial novel species Flavobacterium sp. SE-1-e isolated from soil.</title>
        <authorList>
            <person name="Jung H.-Y."/>
        </authorList>
    </citation>
    <scope>NUCLEOTIDE SEQUENCE</scope>
    <source>
        <strain evidence="1">SE-1-e</strain>
    </source>
</reference>
<dbReference type="Proteomes" id="UP000609172">
    <property type="component" value="Unassembled WGS sequence"/>
</dbReference>
<evidence type="ECO:0000313" key="1">
    <source>
        <dbReference type="EMBL" id="MBK0369694.1"/>
    </source>
</evidence>
<accession>A0A934PMS5</accession>
<dbReference type="RefSeq" id="WP_200105610.1">
    <property type="nucleotide sequence ID" value="NZ_JAEHFV010000002.1"/>
</dbReference>
<organism evidence="1 2">
    <name type="scientific">Flavobacterium agrisoli</name>
    <dbReference type="NCBI Taxonomy" id="2793066"/>
    <lineage>
        <taxon>Bacteria</taxon>
        <taxon>Pseudomonadati</taxon>
        <taxon>Bacteroidota</taxon>
        <taxon>Flavobacteriia</taxon>
        <taxon>Flavobacteriales</taxon>
        <taxon>Flavobacteriaceae</taxon>
        <taxon>Flavobacterium</taxon>
    </lineage>
</organism>